<evidence type="ECO:0000313" key="3">
    <source>
        <dbReference type="EMBL" id="PRX38639.1"/>
    </source>
</evidence>
<proteinExistence type="predicted"/>
<dbReference type="CDD" id="cd00009">
    <property type="entry name" value="AAA"/>
    <property type="match status" value="1"/>
</dbReference>
<keyword evidence="1" id="KW-0175">Coiled coil</keyword>
<evidence type="ECO:0000259" key="2">
    <source>
        <dbReference type="SMART" id="SM00382"/>
    </source>
</evidence>
<feature type="coiled-coil region" evidence="1">
    <location>
        <begin position="319"/>
        <end position="346"/>
    </location>
</feature>
<evidence type="ECO:0000256" key="1">
    <source>
        <dbReference type="SAM" id="Coils"/>
    </source>
</evidence>
<dbReference type="InterPro" id="IPR003593">
    <property type="entry name" value="AAA+_ATPase"/>
</dbReference>
<dbReference type="AlphaFoldDB" id="A0A2T0LA76"/>
<protein>
    <submittedName>
        <fullName evidence="3">MoxR-like ATPase</fullName>
    </submittedName>
</protein>
<evidence type="ECO:0000313" key="4">
    <source>
        <dbReference type="Proteomes" id="UP000237797"/>
    </source>
</evidence>
<dbReference type="Gene3D" id="3.40.50.300">
    <property type="entry name" value="P-loop containing nucleotide triphosphate hydrolases"/>
    <property type="match status" value="1"/>
</dbReference>
<name>A0A2T0LA76_9BACL</name>
<accession>A0A2T0LA76</accession>
<dbReference type="InterPro" id="IPR050513">
    <property type="entry name" value="RavA_ATPases"/>
</dbReference>
<dbReference type="OrthoDB" id="1814213at2"/>
<keyword evidence="4" id="KW-1185">Reference proteome</keyword>
<reference evidence="3 4" key="1">
    <citation type="submission" date="2018-03" db="EMBL/GenBank/DDBJ databases">
        <title>Genomic Encyclopedia of Archaeal and Bacterial Type Strains, Phase II (KMG-II): from individual species to whole genera.</title>
        <authorList>
            <person name="Goeker M."/>
        </authorList>
    </citation>
    <scope>NUCLEOTIDE SEQUENCE [LARGE SCALE GENOMIC DNA]</scope>
    <source>
        <strain evidence="3 4">DSM 44946</strain>
    </source>
</reference>
<dbReference type="SUPFAM" id="SSF52540">
    <property type="entry name" value="P-loop containing nucleoside triphosphate hydrolases"/>
    <property type="match status" value="1"/>
</dbReference>
<dbReference type="Pfam" id="PF20030">
    <property type="entry name" value="bpMoxR"/>
    <property type="match status" value="1"/>
</dbReference>
<dbReference type="Pfam" id="PF17868">
    <property type="entry name" value="AAA_lid_8"/>
    <property type="match status" value="1"/>
</dbReference>
<dbReference type="RefSeq" id="WP_106346695.1">
    <property type="nucleotide sequence ID" value="NZ_PVNE01000042.1"/>
</dbReference>
<gene>
    <name evidence="3" type="ORF">CLV97_14214</name>
</gene>
<organism evidence="3 4">
    <name type="scientific">Planifilum fimeticola</name>
    <dbReference type="NCBI Taxonomy" id="201975"/>
    <lineage>
        <taxon>Bacteria</taxon>
        <taxon>Bacillati</taxon>
        <taxon>Bacillota</taxon>
        <taxon>Bacilli</taxon>
        <taxon>Bacillales</taxon>
        <taxon>Thermoactinomycetaceae</taxon>
        <taxon>Planifilum</taxon>
    </lineage>
</organism>
<dbReference type="PANTHER" id="PTHR32204">
    <property type="entry name" value="ATPASE RAVA"/>
    <property type="match status" value="1"/>
</dbReference>
<dbReference type="InterPro" id="IPR041538">
    <property type="entry name" value="RavA-like_AAA_lid"/>
</dbReference>
<dbReference type="PANTHER" id="PTHR32204:SF0">
    <property type="entry name" value="ATPASE RAVA"/>
    <property type="match status" value="1"/>
</dbReference>
<dbReference type="InterPro" id="IPR027417">
    <property type="entry name" value="P-loop_NTPase"/>
</dbReference>
<dbReference type="EMBL" id="PVNE01000042">
    <property type="protein sequence ID" value="PRX38639.1"/>
    <property type="molecule type" value="Genomic_DNA"/>
</dbReference>
<comment type="caution">
    <text evidence="3">The sequence shown here is derived from an EMBL/GenBank/DDBJ whole genome shotgun (WGS) entry which is preliminary data.</text>
</comment>
<dbReference type="SMART" id="SM00382">
    <property type="entry name" value="AAA"/>
    <property type="match status" value="1"/>
</dbReference>
<dbReference type="InterPro" id="IPR045427">
    <property type="entry name" value="MoxR"/>
</dbReference>
<dbReference type="Proteomes" id="UP000237797">
    <property type="component" value="Unassembled WGS sequence"/>
</dbReference>
<sequence length="368" mass="41894">MFQKIIEIKNALNTRFFEREREVEALLIALLARQHLLLIGPAGTAKSALSAELAKIVQGANYFQWLLTRFSTPEELFGPLSLKELEKGVYKRNTAGKMPEAHIVFLDEIFKSNSAILNSLLTLINERVFYNNGTPVQTPLMTIVGASNEYPEEGEGLEALFDRFLLRCEVDYIVDDQCFISMLKGTRANQAMPSITLDELRQFQFYADMVDIPDEVYQTLATIRRKLRDEGIRPSDRRFRQSLRLLQAKALIEQRQTVELKDILILSHALWETVDQKEIVSGIVKENAQDRITTELERIEAESTDILAAVRENGSTDAGLEATQKLKALEAQLKRLSAEHSDRKAEILPLLKKVMERKRFVTETILGV</sequence>
<feature type="domain" description="AAA+ ATPase" evidence="2">
    <location>
        <begin position="32"/>
        <end position="174"/>
    </location>
</feature>